<protein>
    <submittedName>
        <fullName evidence="3">Uncharacterized protein</fullName>
    </submittedName>
</protein>
<proteinExistence type="predicted"/>
<dbReference type="EMBL" id="JBICBT010000602">
    <property type="protein sequence ID" value="KAL3107936.1"/>
    <property type="molecule type" value="Genomic_DNA"/>
</dbReference>
<accession>A0ABD2KYM6</accession>
<keyword evidence="1" id="KW-0472">Membrane</keyword>
<keyword evidence="1" id="KW-0812">Transmembrane</keyword>
<evidence type="ECO:0000313" key="4">
    <source>
        <dbReference type="Proteomes" id="UP001620626"/>
    </source>
</evidence>
<keyword evidence="4" id="KW-1185">Reference proteome</keyword>
<reference evidence="3 4" key="1">
    <citation type="submission" date="2024-10" db="EMBL/GenBank/DDBJ databases">
        <authorList>
            <person name="Kim D."/>
        </authorList>
    </citation>
    <scope>NUCLEOTIDE SEQUENCE [LARGE SCALE GENOMIC DNA]</scope>
    <source>
        <strain evidence="3">BH-2024</strain>
    </source>
</reference>
<feature type="signal peptide" evidence="2">
    <location>
        <begin position="1"/>
        <end position="19"/>
    </location>
</feature>
<evidence type="ECO:0000256" key="2">
    <source>
        <dbReference type="SAM" id="SignalP"/>
    </source>
</evidence>
<sequence length="156" mass="16779">MSIFLSLFAVFCLGLHSTALQCKVGHYSNYGAILEILECPPLKTEFCIAYGCQKEPNDVYMGWQCSESDKCPDLSGANAYGGLNLTACDCKIGDKGANLGNENFTFPIDDPAGSDEDGAYHNSMDSPDKSSANAIFPLLTQAFVFAVVSIAFMFAK</sequence>
<dbReference type="Proteomes" id="UP001620626">
    <property type="component" value="Unassembled WGS sequence"/>
</dbReference>
<keyword evidence="1" id="KW-1133">Transmembrane helix</keyword>
<comment type="caution">
    <text evidence="3">The sequence shown here is derived from an EMBL/GenBank/DDBJ whole genome shotgun (WGS) entry which is preliminary data.</text>
</comment>
<keyword evidence="2" id="KW-0732">Signal</keyword>
<organism evidence="3 4">
    <name type="scientific">Heterodera trifolii</name>
    <dbReference type="NCBI Taxonomy" id="157864"/>
    <lineage>
        <taxon>Eukaryota</taxon>
        <taxon>Metazoa</taxon>
        <taxon>Ecdysozoa</taxon>
        <taxon>Nematoda</taxon>
        <taxon>Chromadorea</taxon>
        <taxon>Rhabditida</taxon>
        <taxon>Tylenchina</taxon>
        <taxon>Tylenchomorpha</taxon>
        <taxon>Tylenchoidea</taxon>
        <taxon>Heteroderidae</taxon>
        <taxon>Heteroderinae</taxon>
        <taxon>Heterodera</taxon>
    </lineage>
</organism>
<name>A0ABD2KYM6_9BILA</name>
<dbReference type="AlphaFoldDB" id="A0ABD2KYM6"/>
<gene>
    <name evidence="3" type="ORF">niasHT_012844</name>
</gene>
<feature type="chain" id="PRO_5044854766" evidence="2">
    <location>
        <begin position="20"/>
        <end position="156"/>
    </location>
</feature>
<evidence type="ECO:0000256" key="1">
    <source>
        <dbReference type="SAM" id="Phobius"/>
    </source>
</evidence>
<feature type="transmembrane region" description="Helical" evidence="1">
    <location>
        <begin position="134"/>
        <end position="155"/>
    </location>
</feature>
<evidence type="ECO:0000313" key="3">
    <source>
        <dbReference type="EMBL" id="KAL3107936.1"/>
    </source>
</evidence>